<gene>
    <name evidence="2" type="ORF">SAMN05880501_11424</name>
</gene>
<dbReference type="InterPro" id="IPR012854">
    <property type="entry name" value="Cu_amine_oxidase-like_N"/>
</dbReference>
<evidence type="ECO:0000259" key="1">
    <source>
        <dbReference type="Pfam" id="PF07833"/>
    </source>
</evidence>
<keyword evidence="3" id="KW-1185">Reference proteome</keyword>
<evidence type="ECO:0000313" key="3">
    <source>
        <dbReference type="Proteomes" id="UP000219636"/>
    </source>
</evidence>
<dbReference type="AlphaFoldDB" id="A0A285TJN8"/>
<name>A0A285TJN8_9BACL</name>
<evidence type="ECO:0000313" key="2">
    <source>
        <dbReference type="EMBL" id="SOC22452.1"/>
    </source>
</evidence>
<dbReference type="InterPro" id="IPR036582">
    <property type="entry name" value="Mao_N_sf"/>
</dbReference>
<dbReference type="Gene3D" id="3.30.457.10">
    <property type="entry name" value="Copper amine oxidase-like, N-terminal domain"/>
    <property type="match status" value="1"/>
</dbReference>
<dbReference type="OrthoDB" id="2732647at2"/>
<dbReference type="RefSeq" id="WP_097074763.1">
    <property type="nucleotide sequence ID" value="NZ_OBMQ01000014.1"/>
</dbReference>
<dbReference type="SUPFAM" id="SSF55383">
    <property type="entry name" value="Copper amine oxidase, domain N"/>
    <property type="match status" value="1"/>
</dbReference>
<sequence length="223" mass="25658">MKLKIIGLSASTLLFVGTLSGGVMVKADDDHEYEEHERGEHYEKYGDDDDRYKYEYEEEEEYEYDDDDEYEYDSYTYPTASEQETWNIWTRTIMVQKGNLPFNESKNVTLQLENDTNRLSFYAIPRDGEIFIPGRVIAEMLGAEATVYDASQILEITTDNQEIIFRANTNVAFDNGQKTPLPSVAFSLNNDIYIPISVIANGLGFLVEWQADNNCFICRPLNN</sequence>
<dbReference type="EMBL" id="OBMQ01000014">
    <property type="protein sequence ID" value="SOC22452.1"/>
    <property type="molecule type" value="Genomic_DNA"/>
</dbReference>
<reference evidence="3" key="1">
    <citation type="submission" date="2017-08" db="EMBL/GenBank/DDBJ databases">
        <authorList>
            <person name="Varghese N."/>
            <person name="Submissions S."/>
        </authorList>
    </citation>
    <scope>NUCLEOTIDE SEQUENCE [LARGE SCALE GENOMIC DNA]</scope>
    <source>
        <strain evidence="3">JC22</strain>
    </source>
</reference>
<protein>
    <submittedName>
        <fullName evidence="2">Copper amine oxidase-like protein</fullName>
    </submittedName>
</protein>
<proteinExistence type="predicted"/>
<dbReference type="Proteomes" id="UP000219636">
    <property type="component" value="Unassembled WGS sequence"/>
</dbReference>
<accession>A0A285TJN8</accession>
<dbReference type="Pfam" id="PF07833">
    <property type="entry name" value="Cu_amine_oxidN1"/>
    <property type="match status" value="1"/>
</dbReference>
<organism evidence="2 3">
    <name type="scientific">Ureibacillus xyleni</name>
    <dbReference type="NCBI Taxonomy" id="614648"/>
    <lineage>
        <taxon>Bacteria</taxon>
        <taxon>Bacillati</taxon>
        <taxon>Bacillota</taxon>
        <taxon>Bacilli</taxon>
        <taxon>Bacillales</taxon>
        <taxon>Caryophanaceae</taxon>
        <taxon>Ureibacillus</taxon>
    </lineage>
</organism>
<feature type="domain" description="Copper amine oxidase-like N-terminal" evidence="1">
    <location>
        <begin position="125"/>
        <end position="214"/>
    </location>
</feature>